<dbReference type="InterPro" id="IPR015500">
    <property type="entry name" value="Peptidase_S8_subtilisin-rel"/>
</dbReference>
<dbReference type="PANTHER" id="PTHR43806:SF11">
    <property type="entry name" value="CEREVISIN-RELATED"/>
    <property type="match status" value="1"/>
</dbReference>
<dbReference type="InterPro" id="IPR000209">
    <property type="entry name" value="Peptidase_S8/S53_dom"/>
</dbReference>
<feature type="active site" description="Charge relay system" evidence="5">
    <location>
        <position position="125"/>
    </location>
</feature>
<dbReference type="Pfam" id="PF00082">
    <property type="entry name" value="Peptidase_S8"/>
    <property type="match status" value="1"/>
</dbReference>
<dbReference type="GO" id="GO:0004252">
    <property type="term" value="F:serine-type endopeptidase activity"/>
    <property type="evidence" value="ECO:0007669"/>
    <property type="project" value="UniProtKB-UniRule"/>
</dbReference>
<dbReference type="PROSITE" id="PS51892">
    <property type="entry name" value="SUBTILASE"/>
    <property type="match status" value="1"/>
</dbReference>
<evidence type="ECO:0000256" key="5">
    <source>
        <dbReference type="PROSITE-ProRule" id="PRU01240"/>
    </source>
</evidence>
<feature type="active site" description="Charge relay system" evidence="5">
    <location>
        <position position="98"/>
    </location>
</feature>
<evidence type="ECO:0000256" key="3">
    <source>
        <dbReference type="ARBA" id="ARBA00022801"/>
    </source>
</evidence>
<dbReference type="InterPro" id="IPR036852">
    <property type="entry name" value="Peptidase_S8/S53_dom_sf"/>
</dbReference>
<dbReference type="InterPro" id="IPR050131">
    <property type="entry name" value="Peptidase_S8_subtilisin-like"/>
</dbReference>
<dbReference type="SUPFAM" id="SSF52743">
    <property type="entry name" value="Subtilisin-like"/>
    <property type="match status" value="1"/>
</dbReference>
<evidence type="ECO:0000256" key="1">
    <source>
        <dbReference type="ARBA" id="ARBA00011073"/>
    </source>
</evidence>
<feature type="domain" description="Peptidase S8/S53" evidence="6">
    <location>
        <begin position="91"/>
        <end position="288"/>
    </location>
</feature>
<keyword evidence="3 5" id="KW-0378">Hydrolase</keyword>
<keyword evidence="4 5" id="KW-0720">Serine protease</keyword>
<accession>A0A4R1PX94</accession>
<evidence type="ECO:0000256" key="2">
    <source>
        <dbReference type="ARBA" id="ARBA00022670"/>
    </source>
</evidence>
<comment type="caution">
    <text evidence="7">The sequence shown here is derived from an EMBL/GenBank/DDBJ whole genome shotgun (WGS) entry which is preliminary data.</text>
</comment>
<dbReference type="Gene3D" id="3.40.50.200">
    <property type="entry name" value="Peptidase S8/S53 domain"/>
    <property type="match status" value="1"/>
</dbReference>
<evidence type="ECO:0000313" key="8">
    <source>
        <dbReference type="Proteomes" id="UP000295063"/>
    </source>
</evidence>
<organism evidence="7 8">
    <name type="scientific">Anaerospora hongkongensis</name>
    <dbReference type="NCBI Taxonomy" id="244830"/>
    <lineage>
        <taxon>Bacteria</taxon>
        <taxon>Bacillati</taxon>
        <taxon>Bacillota</taxon>
        <taxon>Negativicutes</taxon>
        <taxon>Selenomonadales</taxon>
        <taxon>Sporomusaceae</taxon>
        <taxon>Anaerospora</taxon>
    </lineage>
</organism>
<dbReference type="RefSeq" id="WP_132082403.1">
    <property type="nucleotide sequence ID" value="NZ_SLUI01000011.1"/>
</dbReference>
<gene>
    <name evidence="7" type="ORF">EV210_111132</name>
</gene>
<dbReference type="OrthoDB" id="9798386at2"/>
<sequence length="343" mass="37011">MEYILRVKNSITEDQKKQLSLHGNVIFESKYIPILAVESRFPQKIAEFDFVENIRPSRVGEYQEGDYLSAIVFEPQIKKRLLVNNQLTGWGAKIFILDSGVDGRLVSIQEQKDYTRTGYNDFVGHGTIIAKIIKHFAKGSQIFSAKIGTPKPQETNLIRGIEWAIDQGAHVINISSEYPRKKKCKGKCELCEMVDFAASKGIAVVVAAGNSEQAEDSITCPGIANGSITVGAVDRQGGGIASYSSVGCPGGNKPNLIAPGQGHCDGNPFSGTSFAAPVLTGLIGALLGRTGSVGKAIEYICKTVEDLNLPRHHQGLGCINLDKLLEVLNNEIPNIKSEGQVGN</sequence>
<dbReference type="Proteomes" id="UP000295063">
    <property type="component" value="Unassembled WGS sequence"/>
</dbReference>
<dbReference type="EMBL" id="SLUI01000011">
    <property type="protein sequence ID" value="TCL35666.1"/>
    <property type="molecule type" value="Genomic_DNA"/>
</dbReference>
<keyword evidence="2 5" id="KW-0645">Protease</keyword>
<protein>
    <submittedName>
        <fullName evidence="7">Serine protease AprX</fullName>
    </submittedName>
</protein>
<evidence type="ECO:0000256" key="4">
    <source>
        <dbReference type="ARBA" id="ARBA00022825"/>
    </source>
</evidence>
<reference evidence="7 8" key="1">
    <citation type="submission" date="2019-03" db="EMBL/GenBank/DDBJ databases">
        <title>Genomic Encyclopedia of Type Strains, Phase IV (KMG-IV): sequencing the most valuable type-strain genomes for metagenomic binning, comparative biology and taxonomic classification.</title>
        <authorList>
            <person name="Goeker M."/>
        </authorList>
    </citation>
    <scope>NUCLEOTIDE SEQUENCE [LARGE SCALE GENOMIC DNA]</scope>
    <source>
        <strain evidence="7 8">DSM 15969</strain>
    </source>
</reference>
<evidence type="ECO:0000313" key="7">
    <source>
        <dbReference type="EMBL" id="TCL35666.1"/>
    </source>
</evidence>
<feature type="active site" description="Charge relay system" evidence="5">
    <location>
        <position position="273"/>
    </location>
</feature>
<proteinExistence type="inferred from homology"/>
<dbReference type="AlphaFoldDB" id="A0A4R1PX94"/>
<dbReference type="GO" id="GO:0006508">
    <property type="term" value="P:proteolysis"/>
    <property type="evidence" value="ECO:0007669"/>
    <property type="project" value="UniProtKB-KW"/>
</dbReference>
<dbReference type="PANTHER" id="PTHR43806">
    <property type="entry name" value="PEPTIDASE S8"/>
    <property type="match status" value="1"/>
</dbReference>
<comment type="similarity">
    <text evidence="1 5">Belongs to the peptidase S8 family.</text>
</comment>
<evidence type="ECO:0000259" key="6">
    <source>
        <dbReference type="Pfam" id="PF00082"/>
    </source>
</evidence>
<keyword evidence="8" id="KW-1185">Reference proteome</keyword>
<dbReference type="PRINTS" id="PR00723">
    <property type="entry name" value="SUBTILISIN"/>
</dbReference>
<name>A0A4R1PX94_9FIRM</name>